<feature type="domain" description="Carrier" evidence="5">
    <location>
        <begin position="7092"/>
        <end position="7167"/>
    </location>
</feature>
<accession>A0A979G8A7</accession>
<dbReference type="PROSITE" id="PS50075">
    <property type="entry name" value="CARRIER"/>
    <property type="match status" value="7"/>
</dbReference>
<feature type="domain" description="Carrier" evidence="5">
    <location>
        <begin position="1820"/>
        <end position="1895"/>
    </location>
</feature>
<sequence>MKNISIDKQFLLTSNTFINRKKFWKEYLQQTSPDILRPLFGSDDKGNAQLFSFKLDGVVYEKLNALCRQNELSVYAYIITAYCILVKRYTGSEKMCIAIPVLKDSLDIDGTEMYDEHLPLLCSIKEEQSFKEVLLDVRKGLVDLINNQRFPLSEVYGELHLSSLENIADTVVWCGQLNIKSDRKTSGFVRSIGLTIHDDQLVFDITSASETASEVAQMFRHLVSVIGDCVADTNKPIAAISLLSRQEWEMLTEFSKGAQTDYASDRTLMELFDRQASIKTSSIALIYGEQTLSYETLEVRSNQLAHKLIATGVTPGVQVGLLSYRGFDMIIGMFGILKAGGVYVPLNIDYPPSRLHYISQDAGLSHLVYTEEELLSLSGLTGMELIKVADCVDYPVQRPAISRSVDEGAYVMYTSGTSGHPKGILVSQRNILKLVYDKGPIAIHGEDCVLQWSNYAFDGSTYEIYSSLLHGARLLLIAEPAAADAGALSYLIRKEGVSVSFLTTALFNAFVDYDVSGLALLRKMLFGGEKVSVGHVRSALSVLGKGKLLHVYGPTETTVYASCYEIDEIDGVDIPIGHPLCNTEIRILDDHGRAVPVGVRGELYIGGAGVSLGYINNPALTSVKYVRFPDGGVWYRTGDIGRWRSDGEIEFIGRADEQVKVRGYRIEPGEIENVMLICEGVKQAAVVVHEDINGQKQLVAYVVVKADVFDKDGVLSYLRERLPEYMVPVEIVNLDSLPLTPNGKVDRKSLSLLDLNMRSTDEYIAPRNELELKLVDIWEELLGISGIGINSNFFELGGHSLLAIQVVSLIRKEFGFELGIREIFDHPTISDLAERLPVLSAVPSLPSIAAASRSEAIPLSFAQERLWFIDRLQGSGQYHMPWVFRLEGAVDIASLRLAFQTIVARHEILRTVITEKDGTGYQQIRSASDWDVIYQDYAAIAGVEDGLSSFISSCVHQPFDLSADYMLRVNLVREDVSSHVLIVVLHHIAFDGWSIGLLVKELSALYENICAGRAVSSAPAVLQYADYAIWQRNYLSGEALESRLKYWSEQLSGVTVLELPTDYSRPSHQSIRGGAVNKHINKGFASDLEVFCVREGVTMFMLLESVFKVLLYRYSGQTDICLGTPVAGRHHEETEDLIGFFVNTLALRSDLSGNPSFKTFLHREKEVTLGAYAHQDVPFEKVVEHLDISRDLSRTPLFQVMLSLQNTPGPAALSLGGETTLKPVSTSHLTSQFDLTLYVNEEDGLQLSAVYCSDLYRGETIERLLCHYVQLLESVLLDQTTGIGSLNMLSEGEKAALSIEFNETSISYPSSETLSSLFSIHASVHLEDIALVMGENTLSYGALEVRSNQLAHYLRSQGVESGTLVPIYTDRSFSMIVGILGILKAGGAYVPIDMSYPEERIIYILKDTGAQVVVSGGLEAVNLGSILSGLNIHIIDAMGKELLTEPENVPESSQTSAGLAYVIYTSGSTGQPKGVCVPHRGVVNRIDWMQRHYGFTRSEVVLQKTPYIFDVSVWEIFMTLCYGGRLVLCSRDVIYDPQLLTGEISRHGVSFIHFVPGAYHAYLQSLNGSDISLLGSLKHVFCSGEALSVMHVQSHYSKLSCRLHNLYGPTEASVDVSYYETTGVEDVVPIGRPISNIQLYIYNDQMALQPIGVPGELYIGGDGLAAGYLNKAELSAVSFIVKEDVLGGRLYRTGDLARMLPDGNIEFLGRRDDQVKLRGYRIELGEIETVLLSCRGVKEGAVVIHTDSTGDRHLVGYVVIDKDDYVQDDVYKELDRYLPSYMIPAHLQVLDSLPVTVSGKIDRKRLSAAEVEVARQSYAAPRNAIEIKLCEIWSSILGASQIGIDDNFFESGGHSLLAIRLRSRIREELGYELQIRDIFDSPTISGLCSKLSSDVVRSGAPLLRAQVRPSRVPLSYSQERLWFIDRLQGSEQYHMPWVFRLEGSLDVAALASSFRSIVSRHEVLRSVIREEDGVGYQELLPAESWSLEYLRAADGMAVEEVISSRVSARFDLSLDYMLRVSVLEESAESHLLIVVLHHIAFDGWSISVLVRELASLYRSYSHGGSDVLLPLSLQYSDYAIWQRQYLSGSILSSRLSYWSTQLSGLSVLDLPTDHKRPAIPDMRAGRKSATINKSLLDRLQLLCVQEGVTLFILLESVLKVLLFRYSGQEDICIGSPVAGRYQEETDELIGFFINTIVLRSRFEGQDSFHDFLSKEKETILAAYQHQDAPFEKVVEILEIPRDFSRNALFQVKLALQNVVGPLSLDLKGVEVTAQIPQEVTTQLDVEFDVWESESGLFINLIYRLDLYNEATIERWLLHFEQLLYAILADVHTPVDRLNLLSVQERCQLLEAFNFPVELKDTNKTIIDLFEAQVSIIPDEVALLFDGQQMTYRELNEQSNRLGHYLRSKGVREDTLVPICVSRSFEMIVGIIGILKAGGAYVPIDATYPSQRIASMLKHINTPIAVAETSTQKLFNVGEGIADIILLDGNRDDIAAMSSEKVITSLCPENLAYVIFTSGSTGVPKGVMIEHKGVVNLVNNQVKPLGLYPGITVFQFASFGYDASSHEIFCTLTAGGRLVLAKEDVILDTEKFCAVLNQYHVNLVTIPPSYLPLIKDAAIDVDTIISAGESLNASLVAEIRNTGIRLINAYGPTENTVSSVLSTEPLHGSGCIVIGKPLENVQAHILDRNNQLVPVGVVGELYLGGRQVARGYLNQPELTATRFIPDLFSTDANAYLYRTGDLARWLPDGNIEFIGRLDEQIKIRGYRVELGEIETVLLQRPEIEQCIVVVHEDQKGNKQLIAYVVATAELDKTAAMAYLKERLPDFMVPALLIEIGAVPFTPNGKADRKKLASLDVRDASSGNYVAPRNAAELKLADIWQRLLEVEQVSIQDDFFELGGHSLLAIQVVSLIRKEFGFELGIREIFDHPTISDLAERLPVLSAVPSLPSIAAASRSEAIPLSFAQERLWFIDRLQGSGQYHMPWVFRLEGAVDIASLRLAFQTIVARHEILRTVITEKDGTGYQQIRSASDWDVIYQDYAAIAGVEDGLSSFISSCVHQPFDLSADYMLRVNLVREDVSSHVLIVVLHHIAFDGWSIGLLVKELSALYENICAGRAVSSAPAVLQYADYAIWQRNYLSGEALESRLKYWSEQLSGVTVLELPTDYSRPSHQSIRGGAVNKHINKGFASDLEAFCVREGVTMFMLLESVFKVLLYRYSGQTDICLGTPVAGRHHQETEDLIGFFVNTLALRSDLSGNPSFKTFLHREKEVTLGAYAHQDVPFEKVVEHLDISRDLSRTPLFQVMLSLQNTPGPAALSLGETTLKLVSTSHLTSQFDLTLYINEEDGLQLSAVYCSDLYRGETIERLLCHYVQLLESVLLDQTTGIGSLNMLSEGEKAALSIGFNETSISYPSSETLSSLFSIHASVHLEDIALVMGENTLSYGALEVRSNQLAHYLRSQGVESGTLVPIYTDRSFSMIVGILGILKAGGAYVPIDMSYPEERIIYILKDTGAQVVVSGGLEAVNLGSILSGLNIHIIDAMGKELLTEPENVPESSQTSAGLAYVIYTSGSTGQPKGVCVPHRGVVNRIDWMQRHYGFTRSEVVLQKTPYIFDVSVWEIFMTLCYGGRLVLCSRDVIYDPQLLTGEISRHGVSFIHFVPGAYHAYLQSLNGSDISLLGSLKHVFCSGEALSVMHVQSHYSKLSCRLHNLYGPTEASVDVSYYETTGVEDVVPIGRPISNIQLYIYNDQMALQPIGVPGELYIGGDGLAAGYLNKAELSAVSFIVKEDVLGGRLYRTGDLARMLPDGNIEFLGRRDDQVKLRGYRIELGEIETVLLSCRGVKEGAVVIHTDSTGDRHLVGYVVIDKDDYVQDDVYKELDRYLPSYMIPAHLQVLDSLPVTVSGKIDRKRLSAAEVEVARQSYAAPRNAIEIKLCEIWSSILGASQIGIDDNFFESGGHSLLAIRLRSRIREELGYELQIRDIFDSPTISGLCSKLSSDVVRSGTPLLRAQVRPSRVPLSYSQERLWFIDRLQGSEQYHMPWVFRLEGSLDVAALASSFRSIVSRHEVLRSVIREEDGVGYQELLPAESWSLEYLRAADGMAVEEVISSRVSARFDLSLDYMLRVSVLEESAESHLLIVVLHHIAFDGWSISVLVRELVSLYRSYSHGGSDVLLPLSLQYSDYAIWQRQYLSGSILSSRLSYWSTQLSGLSVLDLPTDHPRSSVPGIRGGQVSGIINQELTSRLEALCIEEGVTLFMLLESVFKALLHRYSGQEDICIGTPVAGRYQEETENLIGSFINTLALRSRISGELSFRSFLREEKEQILSAYEHQDVPFEKVVEAVGVVRDQYRNPLFQVLFTLQDLPASGPLDLGAVSLSSIPSGNITSQFDIILNVTRGVEGIYLNVTYSSDLYEEGTMERFVGHYEELLSSVSSDLSLSINKLNLLKTEEQTRVLSYSHGAAVESSGEEHLLSLFMRQVQAQSDSVALVCGERELSYGELDAQSDKVMAYLHKAGVIAGELVPVVGDRSLEMVIGMLGVLKAGCAYVPVDSSYPAQRIMYMLSDTGSRVVLSDGSLSSGVLSGADGSSLVSLEWIIAGEAISLSERRSVVPSDESIAYVIYTSGSTGVPKGVQISHGNLLNYIRYGMREYVGTGGVGSGSYVHLSFSFDASVTGLFVPLLSGRLVVLSRGSHEVFEDVYLRRYAPYDFIKLTPSHLSLLGHSLGSDLLPGDVTGRLIIGGEELHRHHLSGLASDSRVELINEYGPTETTVGVSVYRCHMGAEYQEGSHGISIGRPIDNVSLYILDGSGCLSGIGIPGELYIGGLQVGAGYLNKGEETAARFLRGGIPASGEAVLYRTGDVARWLPDGTIEFLGRKDEQVKLRGYRIELGEIENVLNSAPGVSESVVLLRKLQSGEPQLSAYIVSNSSFDREALLLYLRDLLPEYMIPHHLNEVSEIPLTAHGKVDRERLLSASAEITESRSYVAPETAIEINLAAIWSELLEVEQVGIYDDFFDLGGHSLMAIRVIAAVRKELGIELSIKDLFDTPTIAGLTGQIAVRSSQSVLSEIIPQPEVTFIPLSFAQERLWLIHQLEGSTHYHVPLLLKLEGTVNQGAIHSALQTILQRHEALRSVINVNEDGELYQLIKPVDEWQLRYTVIEEEVRIGEFIQAFVSQPFDLSKDYLLRAALVNKNGGVYVLAVVIHHIASDGWSMSVLADEFSKLYQAGARQQQAVLPVLPVQYKDYAVWQRNNLGAEVLSGDLAYWEKQLKDVPPLELPLDYSRPAVQSKKGKTCYLNIDKKLADHLYVVANEEGVTIFMLLLSAFNILLARYSNQSDICVGTPVAGRKYAELEGLVGLFVNTVVLRSNVNEEKSIKEFIQQIRYTTLEAYSHQDAPLERVIETLAVPRDFSRHPLFQILFVLQNVPAVQELQLDALQVTPYYLENATTKFDMTFTAIPSANGIDIAIEYCIDLFEEKSIERMGVQFRKILEGIAINRMRKIGELPILSDDEHTLVLHTFNDTCVDLPQDKTVIDLFEEQVLVSPHKVAISFGTTQLTYEVLNEKATRLSVYLRKRGVKETDRIAICIDRSVDMIVSVLAIMKSGCPYVPIDPAYPKERITYMLQDIDARMLISNTSLKDMLGSYVGNVIFIDEEITEADKERVDKIERLSGQDRLTYIIYTSGSTGKPKGIEMPDKALFNLLLWQQTQLKNKCDRRILQFASICFDASFQEIFMSICFGGTIFLIEEERRKDMRELLKVINEEKITHLFIPYVVLKSLSEAAVVQKDYPVSLEEIFTAGEQLKLTEDIRLLSLYTGMKLLNYYGPSETHVVTAYEVIDTDYMDRPLPPIGKPIGNTRAYILNRNKQLCGIGMIGELYLGGIQVARGYLNKPALSAERFIPDPFYQSSDNNMYKTGDICRWLPDGNIEFLGRGDDQIKIRGFRVELGEIESVLLSAPGVQQSTVLVREDKAGSKRIIGYVVANQSYERINVMQHLRSQLPDYMVPFMLIKIDAMPLTNNGKVNKKELPAPDFSDTMDILYVSPRSQAEYEMLQIWEAALGVDKISIHSNFFELGGYSFLAMRIALLISKHFGKQIGIRDVFMHPTIAELVRLVDSERDHAGDIVPIGSLPRPSRIPLSYSQERLWFIDRLQGSEQYHMPWVFRLEGSLDVAALASSFRSIVSRHEVLRSVIREEDGVGYQELLPAESWSLEYLRAADGMAVEEVISSRASARFDLSLDYMLRVSVLEESAESHLLIVVLHHIAFDGWSISVLVRELVSLYRSYSHGGSDVLLPLSLQYGDYAIWQRQYLSGSILSSRLSYWSTQLSGLSVLDLPTDHPRSSVPGIRGGQVSGIINQELTSRLEALCIEEGVTLFMLLESVFKALLHRYSGQEDICIGTPVAGRYQEETENLIGSFINTLALRSRISGELSFRSFLREEKEQILSAYEHQDVPFEKVVEAVGVVRDQYRNPLFQVLFTLQDLPASGPLDLGAVSLSSIPSGNITSQFDIILNVTRGVEGIYLNVTYSSDLYEEGTMERFVGHYEELLSSVSSDLSLSINKLNLLKTEEQTRVLSYSHGAAVESSGEEHLLSLFMRQVEAQSDSVALVCGERELSYGELDAQSDKVMAYLHKAGVIAGELVPVVGDRSMEMVIGMLGVLKAGCAYVPVDSSYPAQRIMYMLSDTGSRVVLSDGSLSSGVLSGAEVSSLVSLEWIIAGEAISSSERRSVVPSDESIAYVIYTSGSTGVPKGVQISHGNLLNYIRYGIREYVGTGGVGSGSYVHLSFSFDASVTGLFVPLLSGRLVVLSRGSGHEVFEDVYLRRYAPYDFIKLTPSHLSLLGHSLGSDLLPGDVTGRLIIGGEELHRHHLSGLASDSRVELINEYGPTETTVGVSVYRCHMGAEYQEGSHGISIGRPIDNVSLYILDGSGCLSGIGIPGELYIGGLQVGAGYLNKGEETAARFLRGGIPASGEAVLYRTGDVARWLPDGTIEFLGRKDEQVKLRGYRIELGEIENVLNGAPGVSESVVLLRKLQSGEPHLSAYIVSNSSFDREALLLYLRDLLPEYMIPHHLNEVSEIPLTAHGKVDRERLLSASAEVTESRKYVAPETAIEINLAAIWSELLEVEQVGIYDDFFDLGGHSLMAIRVIASIRKDYSLELPIHVLFELKNISDLSKYITLELQ</sequence>
<comment type="similarity">
    <text evidence="2">Belongs to the ATP-dependent AMP-binding enzyme family.</text>
</comment>
<reference evidence="7" key="1">
    <citation type="submission" date="2009-08" db="EMBL/GenBank/DDBJ databases">
        <title>The complete genome of Chitinophaga pinensis DSM 2588.</title>
        <authorList>
            <consortium name="US DOE Joint Genome Institute (JGI-PGF)"/>
            <person name="Lucas S."/>
            <person name="Copeland A."/>
            <person name="Lapidus A."/>
            <person name="Glavina del Rio T."/>
            <person name="Dalin E."/>
            <person name="Tice H."/>
            <person name="Bruce D."/>
            <person name="Goodwin L."/>
            <person name="Pitluck S."/>
            <person name="Kyrpides N."/>
            <person name="Mavromatis K."/>
            <person name="Ivanova N."/>
            <person name="Mikhailova N."/>
            <person name="Sims D."/>
            <person name="Meinche L."/>
            <person name="Brettin T."/>
            <person name="Detter J.C."/>
            <person name="Han C."/>
            <person name="Larimer F."/>
            <person name="Land M."/>
            <person name="Hauser L."/>
            <person name="Markowitz V."/>
            <person name="Cheng J.-F."/>
            <person name="Hugenholtz P."/>
            <person name="Woyke T."/>
            <person name="Wu D."/>
            <person name="Spring S."/>
            <person name="Klenk H.-P."/>
            <person name="Eisen J.A."/>
        </authorList>
    </citation>
    <scope>NUCLEOTIDE SEQUENCE [LARGE SCALE GENOMIC DNA]</scope>
    <source>
        <strain evidence="7">ATCC 43595 / DSM 2588 / LMG 13176 / NBRC 15968 / NCIMB 11800 / UQM 2034</strain>
    </source>
</reference>
<dbReference type="GO" id="GO:0044550">
    <property type="term" value="P:secondary metabolite biosynthetic process"/>
    <property type="evidence" value="ECO:0007669"/>
    <property type="project" value="UniProtKB-ARBA"/>
</dbReference>
<dbReference type="NCBIfam" id="TIGR01733">
    <property type="entry name" value="AA-adenyl-dom"/>
    <property type="match status" value="7"/>
</dbReference>
<dbReference type="Gene3D" id="3.30.300.30">
    <property type="match status" value="7"/>
</dbReference>
<dbReference type="InterPro" id="IPR023213">
    <property type="entry name" value="CAT-like_dom_sf"/>
</dbReference>
<dbReference type="NCBIfam" id="NF004282">
    <property type="entry name" value="PRK05691.1"/>
    <property type="match status" value="5"/>
</dbReference>
<protein>
    <submittedName>
        <fullName evidence="6">Amino acid adenylation domain protein</fullName>
    </submittedName>
</protein>
<dbReference type="InterPro" id="IPR010071">
    <property type="entry name" value="AA_adenyl_dom"/>
</dbReference>
<feature type="domain" description="Carrier" evidence="5">
    <location>
        <begin position="765"/>
        <end position="840"/>
    </location>
</feature>
<dbReference type="RefSeq" id="WP_012792789.1">
    <property type="nucleotide sequence ID" value="NC_013132.1"/>
</dbReference>
<comment type="cofactor">
    <cofactor evidence="1">
        <name>pantetheine 4'-phosphate</name>
        <dbReference type="ChEBI" id="CHEBI:47942"/>
    </cofactor>
</comment>
<dbReference type="PROSITE" id="PS00455">
    <property type="entry name" value="AMP_BINDING"/>
    <property type="match status" value="7"/>
</dbReference>
<feature type="domain" description="Carrier" evidence="5">
    <location>
        <begin position="3919"/>
        <end position="3994"/>
    </location>
</feature>
<dbReference type="Gene3D" id="3.40.50.980">
    <property type="match status" value="14"/>
</dbReference>
<dbReference type="GO" id="GO:0005737">
    <property type="term" value="C:cytoplasm"/>
    <property type="evidence" value="ECO:0007669"/>
    <property type="project" value="TreeGrafter"/>
</dbReference>
<evidence type="ECO:0000313" key="7">
    <source>
        <dbReference type="Proteomes" id="UP000002215"/>
    </source>
</evidence>
<dbReference type="OrthoDB" id="9765680at2"/>
<dbReference type="InterPro" id="IPR020845">
    <property type="entry name" value="AMP-binding_CS"/>
</dbReference>
<proteinExistence type="inferred from homology"/>
<dbReference type="GO" id="GO:0003824">
    <property type="term" value="F:catalytic activity"/>
    <property type="evidence" value="ECO:0007669"/>
    <property type="project" value="InterPro"/>
</dbReference>
<dbReference type="Pfam" id="PF00550">
    <property type="entry name" value="PP-binding"/>
    <property type="match status" value="7"/>
</dbReference>
<name>A0A979G8A7_CHIPD</name>
<dbReference type="InterPro" id="IPR045851">
    <property type="entry name" value="AMP-bd_C_sf"/>
</dbReference>
<dbReference type="PROSITE" id="PS00012">
    <property type="entry name" value="PHOSPHOPANTETHEINE"/>
    <property type="match status" value="6"/>
</dbReference>
<dbReference type="SUPFAM" id="SSF47336">
    <property type="entry name" value="ACP-like"/>
    <property type="match status" value="7"/>
</dbReference>
<dbReference type="Pfam" id="PF00501">
    <property type="entry name" value="AMP-binding"/>
    <property type="match status" value="7"/>
</dbReference>
<dbReference type="FunFam" id="3.30.300.30:FF:000010">
    <property type="entry name" value="Enterobactin synthetase component F"/>
    <property type="match status" value="2"/>
</dbReference>
<dbReference type="GO" id="GO:0043041">
    <property type="term" value="P:amino acid activation for nonribosomal peptide biosynthetic process"/>
    <property type="evidence" value="ECO:0007669"/>
    <property type="project" value="TreeGrafter"/>
</dbReference>
<dbReference type="Pfam" id="PF00668">
    <property type="entry name" value="Condensation"/>
    <property type="match status" value="7"/>
</dbReference>
<dbReference type="Proteomes" id="UP000002215">
    <property type="component" value="Chromosome"/>
</dbReference>
<evidence type="ECO:0000313" key="6">
    <source>
        <dbReference type="EMBL" id="ACU62621.1"/>
    </source>
</evidence>
<dbReference type="SUPFAM" id="SSF56801">
    <property type="entry name" value="Acetyl-CoA synthetase-like"/>
    <property type="match status" value="7"/>
</dbReference>
<dbReference type="SMART" id="SM00823">
    <property type="entry name" value="PKS_PP"/>
    <property type="match status" value="7"/>
</dbReference>
<dbReference type="KEGG" id="cpi:Cpin_5190"/>
<evidence type="ECO:0000256" key="2">
    <source>
        <dbReference type="ARBA" id="ARBA00006432"/>
    </source>
</evidence>
<evidence type="ECO:0000259" key="5">
    <source>
        <dbReference type="PROSITE" id="PS50075"/>
    </source>
</evidence>
<dbReference type="CDD" id="cd12117">
    <property type="entry name" value="A_NRPS_Srf_like"/>
    <property type="match status" value="1"/>
</dbReference>
<dbReference type="FunFam" id="3.40.50.980:FF:000001">
    <property type="entry name" value="Non-ribosomal peptide synthetase"/>
    <property type="match status" value="6"/>
</dbReference>
<dbReference type="EMBL" id="CP001699">
    <property type="protein sequence ID" value="ACU62621.1"/>
    <property type="molecule type" value="Genomic_DNA"/>
</dbReference>
<dbReference type="InterPro" id="IPR000873">
    <property type="entry name" value="AMP-dep_synth/lig_dom"/>
</dbReference>
<evidence type="ECO:0000256" key="3">
    <source>
        <dbReference type="ARBA" id="ARBA00022450"/>
    </source>
</evidence>
<dbReference type="Gene3D" id="3.30.559.30">
    <property type="entry name" value="Nonribosomal peptide synthetase, condensation domain"/>
    <property type="match status" value="7"/>
</dbReference>
<dbReference type="Pfam" id="PF13193">
    <property type="entry name" value="AMP-binding_C"/>
    <property type="match status" value="6"/>
</dbReference>
<dbReference type="InterPro" id="IPR001242">
    <property type="entry name" value="Condensation_dom"/>
</dbReference>
<dbReference type="FunFam" id="3.40.50.12780:FF:000012">
    <property type="entry name" value="Non-ribosomal peptide synthetase"/>
    <property type="match status" value="3"/>
</dbReference>
<dbReference type="Gene3D" id="1.10.1200.10">
    <property type="entry name" value="ACP-like"/>
    <property type="match status" value="7"/>
</dbReference>
<feature type="domain" description="Carrier" evidence="5">
    <location>
        <begin position="2865"/>
        <end position="2940"/>
    </location>
</feature>
<dbReference type="NCBIfam" id="NF003417">
    <property type="entry name" value="PRK04813.1"/>
    <property type="match status" value="7"/>
</dbReference>
<dbReference type="InterPro" id="IPR020806">
    <property type="entry name" value="PKS_PP-bd"/>
</dbReference>
<dbReference type="PANTHER" id="PTHR45527:SF1">
    <property type="entry name" value="FATTY ACID SYNTHASE"/>
    <property type="match status" value="1"/>
</dbReference>
<dbReference type="Gene3D" id="2.30.38.10">
    <property type="entry name" value="Luciferase, Domain 3"/>
    <property type="match status" value="7"/>
</dbReference>
<dbReference type="InterPro" id="IPR025110">
    <property type="entry name" value="AMP-bd_C"/>
</dbReference>
<feature type="domain" description="Carrier" evidence="5">
    <location>
        <begin position="6032"/>
        <end position="6107"/>
    </location>
</feature>
<dbReference type="InterPro" id="IPR036736">
    <property type="entry name" value="ACP-like_sf"/>
</dbReference>
<dbReference type="InterPro" id="IPR006162">
    <property type="entry name" value="Ppantetheine_attach_site"/>
</dbReference>
<dbReference type="SUPFAM" id="SSF52777">
    <property type="entry name" value="CoA-dependent acyltransferases"/>
    <property type="match status" value="13"/>
</dbReference>
<dbReference type="PANTHER" id="PTHR45527">
    <property type="entry name" value="NONRIBOSOMAL PEPTIDE SYNTHETASE"/>
    <property type="match status" value="1"/>
</dbReference>
<dbReference type="FunFam" id="2.30.38.10:FF:000001">
    <property type="entry name" value="Non-ribosomal peptide synthetase PvdI"/>
    <property type="match status" value="1"/>
</dbReference>
<dbReference type="Gene3D" id="3.30.559.10">
    <property type="entry name" value="Chloramphenicol acetyltransferase-like domain"/>
    <property type="match status" value="6"/>
</dbReference>
<evidence type="ECO:0000256" key="4">
    <source>
        <dbReference type="ARBA" id="ARBA00022553"/>
    </source>
</evidence>
<dbReference type="GO" id="GO:0031177">
    <property type="term" value="F:phosphopantetheine binding"/>
    <property type="evidence" value="ECO:0007669"/>
    <property type="project" value="InterPro"/>
</dbReference>
<dbReference type="FunFam" id="1.10.1200.10:FF:000005">
    <property type="entry name" value="Nonribosomal peptide synthetase 1"/>
    <property type="match status" value="6"/>
</dbReference>
<evidence type="ECO:0000256" key="1">
    <source>
        <dbReference type="ARBA" id="ARBA00001957"/>
    </source>
</evidence>
<dbReference type="InterPro" id="IPR009081">
    <property type="entry name" value="PP-bd_ACP"/>
</dbReference>
<dbReference type="CDD" id="cd19531">
    <property type="entry name" value="LCL_NRPS-like"/>
    <property type="match status" value="6"/>
</dbReference>
<organism evidence="6 7">
    <name type="scientific">Chitinophaga pinensis (strain ATCC 43595 / DSM 2588 / LMG 13176 / NBRC 15968 / NCIMB 11800 / UQM 2034)</name>
    <dbReference type="NCBI Taxonomy" id="485918"/>
    <lineage>
        <taxon>Bacteria</taxon>
        <taxon>Pseudomonadati</taxon>
        <taxon>Bacteroidota</taxon>
        <taxon>Chitinophagia</taxon>
        <taxon>Chitinophagales</taxon>
        <taxon>Chitinophagaceae</taxon>
        <taxon>Chitinophaga</taxon>
    </lineage>
</organism>
<dbReference type="FunFam" id="3.30.300.30:FF:000015">
    <property type="entry name" value="Nonribosomal peptide synthase SidD"/>
    <property type="match status" value="1"/>
</dbReference>
<gene>
    <name evidence="6" type="ordered locus">Cpin_5190</name>
</gene>
<dbReference type="CDD" id="cd05930">
    <property type="entry name" value="A_NRPS"/>
    <property type="match status" value="5"/>
</dbReference>
<feature type="domain" description="Carrier" evidence="5">
    <location>
        <begin position="4977"/>
        <end position="5052"/>
    </location>
</feature>
<reference evidence="6 7" key="2">
    <citation type="journal article" date="2010" name="Stand. Genomic Sci.">
        <title>Complete genome sequence of Chitinophaga pinensis type strain (UQM 2034).</title>
        <authorList>
            <person name="Glavina Del Rio T."/>
            <person name="Abt B."/>
            <person name="Spring S."/>
            <person name="Lapidus A."/>
            <person name="Nolan M."/>
            <person name="Tice H."/>
            <person name="Copeland A."/>
            <person name="Cheng J.F."/>
            <person name="Chen F."/>
            <person name="Bruce D."/>
            <person name="Goodwin L."/>
            <person name="Pitluck S."/>
            <person name="Ivanova N."/>
            <person name="Mavromatis K."/>
            <person name="Mikhailova N."/>
            <person name="Pati A."/>
            <person name="Chen A."/>
            <person name="Palaniappan K."/>
            <person name="Land M."/>
            <person name="Hauser L."/>
            <person name="Chang Y.J."/>
            <person name="Jeffries C.D."/>
            <person name="Chain P."/>
            <person name="Saunders E."/>
            <person name="Detter J.C."/>
            <person name="Brettin T."/>
            <person name="Rohde M."/>
            <person name="Goker M."/>
            <person name="Bristow J."/>
            <person name="Eisen J.A."/>
            <person name="Markowitz V."/>
            <person name="Hugenholtz P."/>
            <person name="Kyrpides N.C."/>
            <person name="Klenk H.P."/>
            <person name="Lucas S."/>
        </authorList>
    </citation>
    <scope>NUCLEOTIDE SEQUENCE [LARGE SCALE GENOMIC DNA]</scope>
    <source>
        <strain evidence="7">ATCC 43595 / DSM 2588 / LMG 13176 / NBRC 15968 / NCIMB 11800 / UQM 2034</strain>
    </source>
</reference>
<keyword evidence="4" id="KW-0597">Phosphoprotein</keyword>
<keyword evidence="3" id="KW-0596">Phosphopantetheine</keyword>